<gene>
    <name evidence="5" type="primary">narL</name>
    <name evidence="5" type="ORF">V6X73_09100</name>
</gene>
<sequence>MTVRVFIVDDHPLLRRGLAQLIDMAGDRGLAMAGEASNGAEALARIESLNPELVVLDLNMPDMNGVEVLQALRERGFSAPVVFLTVSDEQTGFSAALQSGANGYLLKQSEPDRLVDDLLRVASGEVVISPLLTSALARAMRSAGCSGPEGLEGVTPREQDILGCLGRGLSNKRIARELDITEATAKVHVRSLLRKMKLRSRVEAAVWAARHGMVPDEPD</sequence>
<proteinExistence type="predicted"/>
<dbReference type="Gene3D" id="3.40.50.2300">
    <property type="match status" value="1"/>
</dbReference>
<dbReference type="InterPro" id="IPR011006">
    <property type="entry name" value="CheY-like_superfamily"/>
</dbReference>
<dbReference type="NCBIfam" id="NF007935">
    <property type="entry name" value="PRK10651.1"/>
    <property type="match status" value="1"/>
</dbReference>
<dbReference type="InterPro" id="IPR001789">
    <property type="entry name" value="Sig_transdc_resp-reg_receiver"/>
</dbReference>
<dbReference type="PROSITE" id="PS50043">
    <property type="entry name" value="HTH_LUXR_2"/>
    <property type="match status" value="1"/>
</dbReference>
<feature type="domain" description="HTH luxR-type" evidence="3">
    <location>
        <begin position="147"/>
        <end position="212"/>
    </location>
</feature>
<evidence type="ECO:0000313" key="6">
    <source>
        <dbReference type="Proteomes" id="UP001556709"/>
    </source>
</evidence>
<keyword evidence="1" id="KW-0238">DNA-binding</keyword>
<evidence type="ECO:0000259" key="4">
    <source>
        <dbReference type="PROSITE" id="PS50110"/>
    </source>
</evidence>
<evidence type="ECO:0000313" key="5">
    <source>
        <dbReference type="EMBL" id="MEX0469881.1"/>
    </source>
</evidence>
<evidence type="ECO:0000259" key="3">
    <source>
        <dbReference type="PROSITE" id="PS50043"/>
    </source>
</evidence>
<dbReference type="SUPFAM" id="SSF46894">
    <property type="entry name" value="C-terminal effector domain of the bipartite response regulators"/>
    <property type="match status" value="1"/>
</dbReference>
<name>A0ABV3TEZ0_9GAMM</name>
<comment type="caution">
    <text evidence="5">The sequence shown here is derived from an EMBL/GenBank/DDBJ whole genome shotgun (WGS) entry which is preliminary data.</text>
</comment>
<dbReference type="RefSeq" id="WP_367959626.1">
    <property type="nucleotide sequence ID" value="NZ_JBAKFH010000001.1"/>
</dbReference>
<dbReference type="InterPro" id="IPR039420">
    <property type="entry name" value="WalR-like"/>
</dbReference>
<dbReference type="PANTHER" id="PTHR43214:SF38">
    <property type="entry name" value="NITRATE_NITRITE RESPONSE REGULATOR PROTEIN NARL"/>
    <property type="match status" value="1"/>
</dbReference>
<dbReference type="Proteomes" id="UP001556709">
    <property type="component" value="Unassembled WGS sequence"/>
</dbReference>
<dbReference type="InterPro" id="IPR000792">
    <property type="entry name" value="Tscrpt_reg_LuxR_C"/>
</dbReference>
<dbReference type="PANTHER" id="PTHR43214">
    <property type="entry name" value="TWO-COMPONENT RESPONSE REGULATOR"/>
    <property type="match status" value="1"/>
</dbReference>
<evidence type="ECO:0000256" key="2">
    <source>
        <dbReference type="PROSITE-ProRule" id="PRU00169"/>
    </source>
</evidence>
<dbReference type="CDD" id="cd06170">
    <property type="entry name" value="LuxR_C_like"/>
    <property type="match status" value="1"/>
</dbReference>
<evidence type="ECO:0000256" key="1">
    <source>
        <dbReference type="ARBA" id="ARBA00023125"/>
    </source>
</evidence>
<dbReference type="PRINTS" id="PR00038">
    <property type="entry name" value="HTHLUXR"/>
</dbReference>
<accession>A0ABV3TEZ0</accession>
<dbReference type="InterPro" id="IPR016032">
    <property type="entry name" value="Sig_transdc_resp-reg_C-effctor"/>
</dbReference>
<dbReference type="EMBL" id="JBAKFM010000004">
    <property type="protein sequence ID" value="MEX0469881.1"/>
    <property type="molecule type" value="Genomic_DNA"/>
</dbReference>
<dbReference type="SMART" id="SM00448">
    <property type="entry name" value="REC"/>
    <property type="match status" value="1"/>
</dbReference>
<keyword evidence="6" id="KW-1185">Reference proteome</keyword>
<dbReference type="SUPFAM" id="SSF52172">
    <property type="entry name" value="CheY-like"/>
    <property type="match status" value="1"/>
</dbReference>
<dbReference type="Pfam" id="PF00072">
    <property type="entry name" value="Response_reg"/>
    <property type="match status" value="1"/>
</dbReference>
<reference evidence="5 6" key="1">
    <citation type="submission" date="2024-02" db="EMBL/GenBank/DDBJ databases">
        <title>New especies of Spiribacter isolated from saline water.</title>
        <authorList>
            <person name="Leon M.J."/>
            <person name="De La Haba R."/>
            <person name="Sanchez-Porro C."/>
            <person name="Ventosa A."/>
        </authorList>
    </citation>
    <scope>NUCLEOTIDE SEQUENCE [LARGE SCALE GENOMIC DNA]</scope>
    <source>
        <strain evidence="6">ag22IC6-390</strain>
    </source>
</reference>
<feature type="modified residue" description="4-aspartylphosphate" evidence="2">
    <location>
        <position position="57"/>
    </location>
</feature>
<protein>
    <submittedName>
        <fullName evidence="5">Two-component system response regulator NarL</fullName>
    </submittedName>
</protein>
<organism evidence="5 6">
    <name type="scientific">Spiribacter pallidus</name>
    <dbReference type="NCBI Taxonomy" id="1987936"/>
    <lineage>
        <taxon>Bacteria</taxon>
        <taxon>Pseudomonadati</taxon>
        <taxon>Pseudomonadota</taxon>
        <taxon>Gammaproteobacteria</taxon>
        <taxon>Chromatiales</taxon>
        <taxon>Ectothiorhodospiraceae</taxon>
        <taxon>Spiribacter</taxon>
    </lineage>
</organism>
<keyword evidence="2" id="KW-0597">Phosphoprotein</keyword>
<dbReference type="SMART" id="SM00421">
    <property type="entry name" value="HTH_LUXR"/>
    <property type="match status" value="1"/>
</dbReference>
<feature type="domain" description="Response regulatory" evidence="4">
    <location>
        <begin position="4"/>
        <end position="122"/>
    </location>
</feature>
<dbReference type="Pfam" id="PF00196">
    <property type="entry name" value="GerE"/>
    <property type="match status" value="1"/>
</dbReference>
<dbReference type="PROSITE" id="PS50110">
    <property type="entry name" value="RESPONSE_REGULATORY"/>
    <property type="match status" value="1"/>
</dbReference>